<reference evidence="8 9" key="1">
    <citation type="submission" date="2017-08" db="EMBL/GenBank/DDBJ databases">
        <title>The whole genome shortgun sequences of strain Leeuwenhoekiella nanhaiensis G18 from the South China Sea.</title>
        <authorList>
            <person name="Liu Q."/>
        </authorList>
    </citation>
    <scope>NUCLEOTIDE SEQUENCE [LARGE SCALE GENOMIC DNA]</scope>
    <source>
        <strain evidence="8 9">G18</strain>
    </source>
</reference>
<protein>
    <submittedName>
        <fullName evidence="8">Ribonuclease BN</fullName>
    </submittedName>
</protein>
<evidence type="ECO:0000256" key="3">
    <source>
        <dbReference type="ARBA" id="ARBA00022692"/>
    </source>
</evidence>
<feature type="transmembrane region" description="Helical" evidence="7">
    <location>
        <begin position="190"/>
        <end position="210"/>
    </location>
</feature>
<organism evidence="8 9">
    <name type="scientific">Leeuwenhoekiella nanhaiensis</name>
    <dbReference type="NCBI Taxonomy" id="1655491"/>
    <lineage>
        <taxon>Bacteria</taxon>
        <taxon>Pseudomonadati</taxon>
        <taxon>Bacteroidota</taxon>
        <taxon>Flavobacteriia</taxon>
        <taxon>Flavobacteriales</taxon>
        <taxon>Flavobacteriaceae</taxon>
        <taxon>Leeuwenhoekiella</taxon>
    </lineage>
</organism>
<feature type="transmembrane region" description="Helical" evidence="7">
    <location>
        <begin position="142"/>
        <end position="170"/>
    </location>
</feature>
<name>A0A2G1VW90_9FLAO</name>
<dbReference type="InterPro" id="IPR017039">
    <property type="entry name" value="Virul_fac_BrkB"/>
</dbReference>
<dbReference type="GO" id="GO:0005886">
    <property type="term" value="C:plasma membrane"/>
    <property type="evidence" value="ECO:0007669"/>
    <property type="project" value="UniProtKB-SubCell"/>
</dbReference>
<sequence length="337" mass="37569">MSSLTGRITKNAKDLFKFLKETYMAWDRNDPFAQSAIIAYYTLFSLPSLLMIVTSIASAFIGAEAVQGRIHDEIARFISPEVAKSIEEMISNVTLQNDNWVTLIISIAALIYGATGVFFQMKKTMNTIWNVTEKKQNFKRMLINRAIAFGMVLVLGFMLLVAFVVTVLLNILTEYLSNFAPQVTVIFADILRFLVSFLFIAALFAAMFKILPDVKMGYKTTILGASITAILFLIGEQLLGIYFSSSNPASVYGGAASIVLVLLWVNYTCLILFFGAEITVQYAIVKKHRIVPSSHAKLAHTEEMEALREKEKQLEADKKKALELATNPEEEDTNATP</sequence>
<comment type="subcellular location">
    <subcellularLocation>
        <location evidence="1">Cell membrane</location>
        <topology evidence="1">Multi-pass membrane protein</topology>
    </subcellularLocation>
</comment>
<evidence type="ECO:0000256" key="5">
    <source>
        <dbReference type="ARBA" id="ARBA00023136"/>
    </source>
</evidence>
<proteinExistence type="predicted"/>
<accession>A0A2G1VW90</accession>
<dbReference type="RefSeq" id="WP_099644586.1">
    <property type="nucleotide sequence ID" value="NZ_KZ319287.1"/>
</dbReference>
<keyword evidence="2" id="KW-1003">Cell membrane</keyword>
<dbReference type="NCBIfam" id="TIGR00765">
    <property type="entry name" value="yihY_not_rbn"/>
    <property type="match status" value="1"/>
</dbReference>
<evidence type="ECO:0000256" key="6">
    <source>
        <dbReference type="SAM" id="MobiDB-lite"/>
    </source>
</evidence>
<feature type="transmembrane region" description="Helical" evidence="7">
    <location>
        <begin position="222"/>
        <end position="243"/>
    </location>
</feature>
<evidence type="ECO:0000256" key="2">
    <source>
        <dbReference type="ARBA" id="ARBA00022475"/>
    </source>
</evidence>
<dbReference type="EMBL" id="NQXA01000001">
    <property type="protein sequence ID" value="PHQ31046.1"/>
    <property type="molecule type" value="Genomic_DNA"/>
</dbReference>
<gene>
    <name evidence="8" type="ORF">CJ305_02135</name>
</gene>
<keyword evidence="9" id="KW-1185">Reference proteome</keyword>
<feature type="transmembrane region" description="Helical" evidence="7">
    <location>
        <begin position="38"/>
        <end position="61"/>
    </location>
</feature>
<evidence type="ECO:0000256" key="7">
    <source>
        <dbReference type="SAM" id="Phobius"/>
    </source>
</evidence>
<feature type="transmembrane region" description="Helical" evidence="7">
    <location>
        <begin position="255"/>
        <end position="280"/>
    </location>
</feature>
<dbReference type="AlphaFoldDB" id="A0A2G1VW90"/>
<feature type="transmembrane region" description="Helical" evidence="7">
    <location>
        <begin position="100"/>
        <end position="121"/>
    </location>
</feature>
<feature type="compositionally biased region" description="Acidic residues" evidence="6">
    <location>
        <begin position="328"/>
        <end position="337"/>
    </location>
</feature>
<feature type="region of interest" description="Disordered" evidence="6">
    <location>
        <begin position="314"/>
        <end position="337"/>
    </location>
</feature>
<dbReference type="OrthoDB" id="9797028at2"/>
<dbReference type="Proteomes" id="UP000229433">
    <property type="component" value="Unassembled WGS sequence"/>
</dbReference>
<keyword evidence="3 7" id="KW-0812">Transmembrane</keyword>
<evidence type="ECO:0000313" key="8">
    <source>
        <dbReference type="EMBL" id="PHQ31046.1"/>
    </source>
</evidence>
<evidence type="ECO:0000256" key="1">
    <source>
        <dbReference type="ARBA" id="ARBA00004651"/>
    </source>
</evidence>
<evidence type="ECO:0000256" key="4">
    <source>
        <dbReference type="ARBA" id="ARBA00022989"/>
    </source>
</evidence>
<dbReference type="PANTHER" id="PTHR30213:SF1">
    <property type="entry name" value="INNER MEMBRANE PROTEIN YHJD"/>
    <property type="match status" value="1"/>
</dbReference>
<evidence type="ECO:0000313" key="9">
    <source>
        <dbReference type="Proteomes" id="UP000229433"/>
    </source>
</evidence>
<dbReference type="PANTHER" id="PTHR30213">
    <property type="entry name" value="INNER MEMBRANE PROTEIN YHJD"/>
    <property type="match status" value="1"/>
</dbReference>
<comment type="caution">
    <text evidence="8">The sequence shown here is derived from an EMBL/GenBank/DDBJ whole genome shotgun (WGS) entry which is preliminary data.</text>
</comment>
<keyword evidence="5 7" id="KW-0472">Membrane</keyword>
<dbReference type="PIRSF" id="PIRSF035875">
    <property type="entry name" value="RNase_BN"/>
    <property type="match status" value="1"/>
</dbReference>
<dbReference type="Pfam" id="PF03631">
    <property type="entry name" value="Virul_fac_BrkB"/>
    <property type="match status" value="1"/>
</dbReference>
<keyword evidence="4 7" id="KW-1133">Transmembrane helix</keyword>